<feature type="compositionally biased region" description="Basic and acidic residues" evidence="8">
    <location>
        <begin position="241"/>
        <end position="254"/>
    </location>
</feature>
<evidence type="ECO:0000256" key="4">
    <source>
        <dbReference type="ARBA" id="ARBA00022833"/>
    </source>
</evidence>
<evidence type="ECO:0000259" key="9">
    <source>
        <dbReference type="PROSITE" id="PS00028"/>
    </source>
</evidence>
<keyword evidence="7" id="KW-0539">Nucleus</keyword>
<feature type="region of interest" description="Disordered" evidence="8">
    <location>
        <begin position="238"/>
        <end position="268"/>
    </location>
</feature>
<dbReference type="Gene3D" id="3.30.160.60">
    <property type="entry name" value="Classic Zinc Finger"/>
    <property type="match status" value="1"/>
</dbReference>
<dbReference type="AlphaFoldDB" id="A0A5N6ZDH0"/>
<dbReference type="PANTHER" id="PTHR46179">
    <property type="entry name" value="ZINC FINGER PROTEIN"/>
    <property type="match status" value="1"/>
</dbReference>
<feature type="domain" description="C2H2-type" evidence="9">
    <location>
        <begin position="12"/>
        <end position="35"/>
    </location>
</feature>
<dbReference type="GO" id="GO:0006357">
    <property type="term" value="P:regulation of transcription by RNA polymerase II"/>
    <property type="evidence" value="ECO:0007669"/>
    <property type="project" value="TreeGrafter"/>
</dbReference>
<dbReference type="Proteomes" id="UP000327118">
    <property type="component" value="Unassembled WGS sequence"/>
</dbReference>
<accession>A0A5N6ZDH0</accession>
<keyword evidence="11" id="KW-1185">Reference proteome</keyword>
<dbReference type="PROSITE" id="PS00028">
    <property type="entry name" value="ZINC_FINGER_C2H2_1"/>
    <property type="match status" value="2"/>
</dbReference>
<reference evidence="11" key="1">
    <citation type="submission" date="2019-04" db="EMBL/GenBank/DDBJ databases">
        <title>Friends and foes A comparative genomics studyof 23 Aspergillus species from section Flavi.</title>
        <authorList>
            <consortium name="DOE Joint Genome Institute"/>
            <person name="Kjaerbolling I."/>
            <person name="Vesth T."/>
            <person name="Frisvad J.C."/>
            <person name="Nybo J.L."/>
            <person name="Theobald S."/>
            <person name="Kildgaard S."/>
            <person name="Isbrandt T."/>
            <person name="Kuo A."/>
            <person name="Sato A."/>
            <person name="Lyhne E.K."/>
            <person name="Kogle M.E."/>
            <person name="Wiebenga A."/>
            <person name="Kun R.S."/>
            <person name="Lubbers R.J."/>
            <person name="Makela M.R."/>
            <person name="Barry K."/>
            <person name="Chovatia M."/>
            <person name="Clum A."/>
            <person name="Daum C."/>
            <person name="Haridas S."/>
            <person name="He G."/>
            <person name="LaButti K."/>
            <person name="Lipzen A."/>
            <person name="Mondo S."/>
            <person name="Riley R."/>
            <person name="Salamov A."/>
            <person name="Simmons B.A."/>
            <person name="Magnuson J.K."/>
            <person name="Henrissat B."/>
            <person name="Mortensen U.H."/>
            <person name="Larsen T.O."/>
            <person name="Devries R.P."/>
            <person name="Grigoriev I.V."/>
            <person name="Machida M."/>
            <person name="Baker S.E."/>
            <person name="Andersen M.R."/>
        </authorList>
    </citation>
    <scope>NUCLEOTIDE SEQUENCE [LARGE SCALE GENOMIC DNA]</scope>
    <source>
        <strain evidence="11">CBS 553.77</strain>
    </source>
</reference>
<evidence type="ECO:0000256" key="2">
    <source>
        <dbReference type="ARBA" id="ARBA00022723"/>
    </source>
</evidence>
<dbReference type="Pfam" id="PF24666">
    <property type="entry name" value="zf-C2H2_fungi_2"/>
    <property type="match status" value="1"/>
</dbReference>
<feature type="region of interest" description="Disordered" evidence="8">
    <location>
        <begin position="142"/>
        <end position="167"/>
    </location>
</feature>
<keyword evidence="5" id="KW-0805">Transcription regulation</keyword>
<dbReference type="GO" id="GO:0008270">
    <property type="term" value="F:zinc ion binding"/>
    <property type="evidence" value="ECO:0007669"/>
    <property type="project" value="UniProtKB-KW"/>
</dbReference>
<feature type="domain" description="C2H2-type" evidence="9">
    <location>
        <begin position="64"/>
        <end position="85"/>
    </location>
</feature>
<evidence type="ECO:0000256" key="7">
    <source>
        <dbReference type="ARBA" id="ARBA00023242"/>
    </source>
</evidence>
<comment type="subcellular location">
    <subcellularLocation>
        <location evidence="1">Nucleus</location>
    </subcellularLocation>
</comment>
<dbReference type="EMBL" id="ML739056">
    <property type="protein sequence ID" value="KAE8355233.1"/>
    <property type="molecule type" value="Genomic_DNA"/>
</dbReference>
<evidence type="ECO:0000256" key="1">
    <source>
        <dbReference type="ARBA" id="ARBA00004123"/>
    </source>
</evidence>
<proteinExistence type="predicted"/>
<dbReference type="InterPro" id="IPR013087">
    <property type="entry name" value="Znf_C2H2_type"/>
</dbReference>
<evidence type="ECO:0000256" key="8">
    <source>
        <dbReference type="SAM" id="MobiDB-lite"/>
    </source>
</evidence>
<keyword evidence="6" id="KW-0804">Transcription</keyword>
<gene>
    <name evidence="10" type="ORF">BDV28DRAFT_163344</name>
</gene>
<dbReference type="PANTHER" id="PTHR46179:SF13">
    <property type="entry name" value="C2H2-TYPE DOMAIN-CONTAINING PROTEIN"/>
    <property type="match status" value="1"/>
</dbReference>
<feature type="compositionally biased region" description="Acidic residues" evidence="8">
    <location>
        <begin position="158"/>
        <end position="167"/>
    </location>
</feature>
<dbReference type="InterPro" id="IPR051061">
    <property type="entry name" value="Zinc_finger_trans_reg"/>
</dbReference>
<dbReference type="SMART" id="SM00355">
    <property type="entry name" value="ZnF_C2H2"/>
    <property type="match status" value="5"/>
</dbReference>
<evidence type="ECO:0000256" key="3">
    <source>
        <dbReference type="ARBA" id="ARBA00022771"/>
    </source>
</evidence>
<name>A0A5N6ZDH0_9EURO</name>
<protein>
    <recommendedName>
        <fullName evidence="9">C2H2-type domain-containing protein</fullName>
    </recommendedName>
</protein>
<sequence length="411" mass="45585">MAQRARPAKVCCSYSDCTLFFNSESEMKQHKSFNHEYCNRCDEDFEDEERLLIHKIKSNKHIVCPVCGVEFHSEGGRNSHIRLNHRSLQILPCHGCKAAFRTASGLMHHIESDECPSIRQLHLIQEQSKKIMIKEALNAGDGISLPIIPPPDGRDNPDTDTDHDELDGGVTLVIGEASSRELANREAMDNQPKPGQDDPTASISAMLALKHWPALDAEVPKGKDVAPSEPALSKLRISAEAGKENESCKEKELARSVPDNKGQRGPFGIATPELGLTLRMLERTWDPTDFFNSFIGEYICPCKQVFATLKEFETHVLMNSRVMEDKQCPGCFRFFKSTTALVAHFESPSARCHISDSSRYGQIVDELTGGLIQTAGYNEDGTIKYEAGKLAITDSAAASTEVTHCPPTQKW</sequence>
<keyword evidence="3" id="KW-0863">Zinc-finger</keyword>
<dbReference type="OrthoDB" id="8117402at2759"/>
<feature type="region of interest" description="Disordered" evidence="8">
    <location>
        <begin position="180"/>
        <end position="200"/>
    </location>
</feature>
<dbReference type="GO" id="GO:0005634">
    <property type="term" value="C:nucleus"/>
    <property type="evidence" value="ECO:0007669"/>
    <property type="project" value="UniProtKB-SubCell"/>
</dbReference>
<organism evidence="10 11">
    <name type="scientific">Aspergillus coremiiformis</name>
    <dbReference type="NCBI Taxonomy" id="138285"/>
    <lineage>
        <taxon>Eukaryota</taxon>
        <taxon>Fungi</taxon>
        <taxon>Dikarya</taxon>
        <taxon>Ascomycota</taxon>
        <taxon>Pezizomycotina</taxon>
        <taxon>Eurotiomycetes</taxon>
        <taxon>Eurotiomycetidae</taxon>
        <taxon>Eurotiales</taxon>
        <taxon>Aspergillaceae</taxon>
        <taxon>Aspergillus</taxon>
        <taxon>Aspergillus subgen. Circumdati</taxon>
    </lineage>
</organism>
<evidence type="ECO:0000256" key="5">
    <source>
        <dbReference type="ARBA" id="ARBA00023015"/>
    </source>
</evidence>
<keyword evidence="4" id="KW-0862">Zinc</keyword>
<keyword evidence="2" id="KW-0479">Metal-binding</keyword>
<evidence type="ECO:0000313" key="11">
    <source>
        <dbReference type="Proteomes" id="UP000327118"/>
    </source>
</evidence>
<evidence type="ECO:0000256" key="6">
    <source>
        <dbReference type="ARBA" id="ARBA00023163"/>
    </source>
</evidence>
<evidence type="ECO:0000313" key="10">
    <source>
        <dbReference type="EMBL" id="KAE8355233.1"/>
    </source>
</evidence>